<feature type="domain" description="Ketoreductase" evidence="4">
    <location>
        <begin position="8"/>
        <end position="213"/>
    </location>
</feature>
<comment type="caution">
    <text evidence="5">The sequence shown here is derived from an EMBL/GenBank/DDBJ whole genome shotgun (WGS) entry which is preliminary data.</text>
</comment>
<dbReference type="Gene3D" id="3.40.50.720">
    <property type="entry name" value="NAD(P)-binding Rossmann-like Domain"/>
    <property type="match status" value="1"/>
</dbReference>
<keyword evidence="3" id="KW-0520">NAD</keyword>
<evidence type="ECO:0000313" key="5">
    <source>
        <dbReference type="EMBL" id="TCO16006.1"/>
    </source>
</evidence>
<dbReference type="PANTHER" id="PTHR43477:SF4">
    <property type="entry name" value="DEHYDROGENASE_REDUCTASE SDR FAMILY MEMBER 6"/>
    <property type="match status" value="1"/>
</dbReference>
<evidence type="ECO:0000259" key="4">
    <source>
        <dbReference type="SMART" id="SM00822"/>
    </source>
</evidence>
<dbReference type="RefSeq" id="WP_132001827.1">
    <property type="nucleotide sequence ID" value="NZ_JBHUNN010000002.1"/>
</dbReference>
<dbReference type="PRINTS" id="PR00081">
    <property type="entry name" value="GDHRDH"/>
</dbReference>
<accession>A0A4R2GZA6</accession>
<dbReference type="InterPro" id="IPR057326">
    <property type="entry name" value="KR_dom"/>
</dbReference>
<dbReference type="PANTHER" id="PTHR43477">
    <property type="entry name" value="DIHYDROANTICAPSIN 7-DEHYDROGENASE"/>
    <property type="match status" value="1"/>
</dbReference>
<comment type="similarity">
    <text evidence="1">Belongs to the short-chain dehydrogenases/reductases (SDR) family.</text>
</comment>
<protein>
    <submittedName>
        <fullName evidence="5">NAD(P)-dependent dehydrogenase (Short-subunit alcohol dehydrogenase family)</fullName>
    </submittedName>
</protein>
<dbReference type="SUPFAM" id="SSF51735">
    <property type="entry name" value="NAD(P)-binding Rossmann-fold domains"/>
    <property type="match status" value="1"/>
</dbReference>
<dbReference type="NCBIfam" id="NF004779">
    <property type="entry name" value="PRK06125.1"/>
    <property type="match status" value="1"/>
</dbReference>
<dbReference type="EMBL" id="SLWL01000001">
    <property type="protein sequence ID" value="TCO16006.1"/>
    <property type="molecule type" value="Genomic_DNA"/>
</dbReference>
<dbReference type="GO" id="GO:0016491">
    <property type="term" value="F:oxidoreductase activity"/>
    <property type="evidence" value="ECO:0007669"/>
    <property type="project" value="UniProtKB-KW"/>
</dbReference>
<dbReference type="Proteomes" id="UP000294881">
    <property type="component" value="Unassembled WGS sequence"/>
</dbReference>
<gene>
    <name evidence="5" type="ORF">EV666_101256</name>
</gene>
<dbReference type="InterPro" id="IPR051122">
    <property type="entry name" value="SDR_DHRS6-like"/>
</dbReference>
<dbReference type="Pfam" id="PF13561">
    <property type="entry name" value="adh_short_C2"/>
    <property type="match status" value="1"/>
</dbReference>
<reference evidence="5 6" key="1">
    <citation type="submission" date="2019-03" db="EMBL/GenBank/DDBJ databases">
        <title>Genomic Encyclopedia of Type Strains, Phase IV (KMG-IV): sequencing the most valuable type-strain genomes for metagenomic binning, comparative biology and taxonomic classification.</title>
        <authorList>
            <person name="Goeker M."/>
        </authorList>
    </citation>
    <scope>NUCLEOTIDE SEQUENCE [LARGE SCALE GENOMIC DNA]</scope>
    <source>
        <strain evidence="5 6">DSM 22958</strain>
    </source>
</reference>
<organism evidence="5 6">
    <name type="scientific">Camelimonas lactis</name>
    <dbReference type="NCBI Taxonomy" id="659006"/>
    <lineage>
        <taxon>Bacteria</taxon>
        <taxon>Pseudomonadati</taxon>
        <taxon>Pseudomonadota</taxon>
        <taxon>Alphaproteobacteria</taxon>
        <taxon>Hyphomicrobiales</taxon>
        <taxon>Chelatococcaceae</taxon>
        <taxon>Camelimonas</taxon>
    </lineage>
</organism>
<evidence type="ECO:0000313" key="6">
    <source>
        <dbReference type="Proteomes" id="UP000294881"/>
    </source>
</evidence>
<dbReference type="SMART" id="SM00822">
    <property type="entry name" value="PKS_KR"/>
    <property type="match status" value="1"/>
</dbReference>
<name>A0A4R2GZA6_9HYPH</name>
<dbReference type="InterPro" id="IPR002347">
    <property type="entry name" value="SDR_fam"/>
</dbReference>
<evidence type="ECO:0000256" key="3">
    <source>
        <dbReference type="ARBA" id="ARBA00023027"/>
    </source>
</evidence>
<evidence type="ECO:0000256" key="1">
    <source>
        <dbReference type="ARBA" id="ARBA00006484"/>
    </source>
</evidence>
<keyword evidence="6" id="KW-1185">Reference proteome</keyword>
<dbReference type="OrthoDB" id="9804774at2"/>
<keyword evidence="2" id="KW-0560">Oxidoreductase</keyword>
<evidence type="ECO:0000256" key="2">
    <source>
        <dbReference type="ARBA" id="ARBA00023002"/>
    </source>
</evidence>
<dbReference type="AlphaFoldDB" id="A0A4R2GZA6"/>
<proteinExistence type="inferred from homology"/>
<dbReference type="InterPro" id="IPR036291">
    <property type="entry name" value="NAD(P)-bd_dom_sf"/>
</dbReference>
<sequence length="258" mass="27016">MDLHLTGRKALVTGASKGIGFAIARRLAAEGCRLALISRDEGRLEAARSAIRAEAPGADIAILAADVAHDASAALLADAHGDADILVNNAGAIPQGTLQEVDQQRWREAWDLKVFGFIGVTRAFYTRMAARRAGVIINIIGMGGERLDAHYITGAAGNASLMAFTRALGGASPRDGVRVVGINPGPIATDRMETRLRAHAQRQFGDAERWRELTADMPFGRPGAPEEIAAAAAFLASDCSAYTTGTILTIDGGLANAS</sequence>